<reference evidence="1" key="1">
    <citation type="submission" date="2015-07" db="EMBL/GenBank/DDBJ databases">
        <title>MeaNS - Measles Nucleotide Surveillance Program.</title>
        <authorList>
            <person name="Tran T."/>
            <person name="Druce J."/>
        </authorList>
    </citation>
    <scope>NUCLEOTIDE SEQUENCE</scope>
    <source>
        <strain evidence="1">UCB-OBI-ISO-001</strain>
        <tissue evidence="1">Gonad</tissue>
    </source>
</reference>
<protein>
    <submittedName>
        <fullName evidence="1">Uncharacterized protein</fullName>
    </submittedName>
</protein>
<accession>A0A0L8HAX9</accession>
<evidence type="ECO:0000313" key="1">
    <source>
        <dbReference type="EMBL" id="KOF85945.1"/>
    </source>
</evidence>
<dbReference type="EMBL" id="KQ418776">
    <property type="protein sequence ID" value="KOF85945.1"/>
    <property type="molecule type" value="Genomic_DNA"/>
</dbReference>
<sequence length="53" mass="6290">MCLWTAQPLARYNSNTFIILFSTSDYLFHSLESLPFDIHPNFYHLFPELLPID</sequence>
<dbReference type="AlphaFoldDB" id="A0A0L8HAX9"/>
<gene>
    <name evidence="1" type="ORF">OCBIM_22019497mg</name>
</gene>
<proteinExistence type="predicted"/>
<name>A0A0L8HAX9_OCTBM</name>
<organism evidence="1">
    <name type="scientific">Octopus bimaculoides</name>
    <name type="common">California two-spotted octopus</name>
    <dbReference type="NCBI Taxonomy" id="37653"/>
    <lineage>
        <taxon>Eukaryota</taxon>
        <taxon>Metazoa</taxon>
        <taxon>Spiralia</taxon>
        <taxon>Lophotrochozoa</taxon>
        <taxon>Mollusca</taxon>
        <taxon>Cephalopoda</taxon>
        <taxon>Coleoidea</taxon>
        <taxon>Octopodiformes</taxon>
        <taxon>Octopoda</taxon>
        <taxon>Incirrata</taxon>
        <taxon>Octopodidae</taxon>
        <taxon>Octopus</taxon>
    </lineage>
</organism>